<keyword evidence="3" id="KW-1185">Reference proteome</keyword>
<organism evidence="2 3">
    <name type="scientific">Pseudolycoriella hygida</name>
    <dbReference type="NCBI Taxonomy" id="35572"/>
    <lineage>
        <taxon>Eukaryota</taxon>
        <taxon>Metazoa</taxon>
        <taxon>Ecdysozoa</taxon>
        <taxon>Arthropoda</taxon>
        <taxon>Hexapoda</taxon>
        <taxon>Insecta</taxon>
        <taxon>Pterygota</taxon>
        <taxon>Neoptera</taxon>
        <taxon>Endopterygota</taxon>
        <taxon>Diptera</taxon>
        <taxon>Nematocera</taxon>
        <taxon>Sciaroidea</taxon>
        <taxon>Sciaridae</taxon>
        <taxon>Pseudolycoriella</taxon>
    </lineage>
</organism>
<dbReference type="AlphaFoldDB" id="A0A9Q0RX14"/>
<name>A0A9Q0RX14_9DIPT</name>
<sequence>MNALTLAVALFFCANNVNSLELKSVQEGGCPIPLPTINLNMTWVMNNAGNVKYFGGGSEYNMYGVAALHPTFGKMRPFEFYYNSCFGANLNFTSGIGSLYGFGDLLGDFELRPGNAVTEPGAIYFVKIGQPKLTIRHQVTLTDYKSFVFFSNCWKESNQRAWGVGTFERNLSDATVNSDYTEVTECEATIDNVYEHNSDKFK</sequence>
<gene>
    <name evidence="2" type="ORF">Bhyg_10050</name>
</gene>
<evidence type="ECO:0000313" key="3">
    <source>
        <dbReference type="Proteomes" id="UP001151699"/>
    </source>
</evidence>
<protein>
    <submittedName>
        <fullName evidence="2">Uncharacterized protein</fullName>
    </submittedName>
</protein>
<dbReference type="Proteomes" id="UP001151699">
    <property type="component" value="Chromosome X"/>
</dbReference>
<keyword evidence="1" id="KW-0732">Signal</keyword>
<feature type="chain" id="PRO_5040126968" evidence="1">
    <location>
        <begin position="20"/>
        <end position="202"/>
    </location>
</feature>
<accession>A0A9Q0RX14</accession>
<feature type="signal peptide" evidence="1">
    <location>
        <begin position="1"/>
        <end position="19"/>
    </location>
</feature>
<dbReference type="EMBL" id="WJQU01000003">
    <property type="protein sequence ID" value="KAJ6637320.1"/>
    <property type="molecule type" value="Genomic_DNA"/>
</dbReference>
<proteinExistence type="predicted"/>
<reference evidence="2" key="1">
    <citation type="submission" date="2022-07" db="EMBL/GenBank/DDBJ databases">
        <authorList>
            <person name="Trinca V."/>
            <person name="Uliana J.V.C."/>
            <person name="Torres T.T."/>
            <person name="Ward R.J."/>
            <person name="Monesi N."/>
        </authorList>
    </citation>
    <scope>NUCLEOTIDE SEQUENCE</scope>
    <source>
        <strain evidence="2">HSMRA1968</strain>
        <tissue evidence="2">Whole embryos</tissue>
    </source>
</reference>
<evidence type="ECO:0000313" key="2">
    <source>
        <dbReference type="EMBL" id="KAJ6637320.1"/>
    </source>
</evidence>
<comment type="caution">
    <text evidence="2">The sequence shown here is derived from an EMBL/GenBank/DDBJ whole genome shotgun (WGS) entry which is preliminary data.</text>
</comment>
<evidence type="ECO:0000256" key="1">
    <source>
        <dbReference type="SAM" id="SignalP"/>
    </source>
</evidence>